<protein>
    <submittedName>
        <fullName evidence="1">Uncharacterized protein</fullName>
    </submittedName>
</protein>
<evidence type="ECO:0000313" key="1">
    <source>
        <dbReference type="EMBL" id="GIY92040.1"/>
    </source>
</evidence>
<evidence type="ECO:0000313" key="2">
    <source>
        <dbReference type="Proteomes" id="UP001054945"/>
    </source>
</evidence>
<sequence length="128" mass="14084">MMMMMVRGGNGDITHLFPSAAWEKEPRPVHPLWNPLCFGRPAGLSLRCQLPSTLSPLPDENQSLKSSLSAHTHIKKSMNLPTNAPHPIVRPFPPKGDCSASFCATDAIFLCKGIKIALLKGKLMVFYE</sequence>
<keyword evidence="2" id="KW-1185">Reference proteome</keyword>
<name>A0AAV4XDF7_CAEEX</name>
<dbReference type="EMBL" id="BPLR01017488">
    <property type="protein sequence ID" value="GIY92040.1"/>
    <property type="molecule type" value="Genomic_DNA"/>
</dbReference>
<dbReference type="Proteomes" id="UP001054945">
    <property type="component" value="Unassembled WGS sequence"/>
</dbReference>
<accession>A0AAV4XDF7</accession>
<comment type="caution">
    <text evidence="1">The sequence shown here is derived from an EMBL/GenBank/DDBJ whole genome shotgun (WGS) entry which is preliminary data.</text>
</comment>
<organism evidence="1 2">
    <name type="scientific">Caerostris extrusa</name>
    <name type="common">Bark spider</name>
    <name type="synonym">Caerostris bankana</name>
    <dbReference type="NCBI Taxonomy" id="172846"/>
    <lineage>
        <taxon>Eukaryota</taxon>
        <taxon>Metazoa</taxon>
        <taxon>Ecdysozoa</taxon>
        <taxon>Arthropoda</taxon>
        <taxon>Chelicerata</taxon>
        <taxon>Arachnida</taxon>
        <taxon>Araneae</taxon>
        <taxon>Araneomorphae</taxon>
        <taxon>Entelegynae</taxon>
        <taxon>Araneoidea</taxon>
        <taxon>Araneidae</taxon>
        <taxon>Caerostris</taxon>
    </lineage>
</organism>
<dbReference type="AlphaFoldDB" id="A0AAV4XDF7"/>
<gene>
    <name evidence="1" type="ORF">CEXT_53231</name>
</gene>
<reference evidence="1 2" key="1">
    <citation type="submission" date="2021-06" db="EMBL/GenBank/DDBJ databases">
        <title>Caerostris extrusa draft genome.</title>
        <authorList>
            <person name="Kono N."/>
            <person name="Arakawa K."/>
        </authorList>
    </citation>
    <scope>NUCLEOTIDE SEQUENCE [LARGE SCALE GENOMIC DNA]</scope>
</reference>
<proteinExistence type="predicted"/>